<sequence length="255" mass="29051">MTPEPSTPLLLYADEWLVAVCKPPGLAVHRSPEMPAHEPAALQWVRDHCGRYVYPVHRLDRGTSGVLVFAFTAPVARALGLQFEEGRVRKQYLALVRGWPPESGTLDHALRRLDPAPPRDDRGRATQPQPAITHWRRLARREEPVVLGPHPTSRYALVHVEPLTGRQHQIRRHFKHLGHPLIGDSTYGKGVHNRWWAAELGLQRLWLHAHRLSLTHPGRSHELELVAPLGHDWQALFDRAGWSWDEPTMQDALRG</sequence>
<dbReference type="InterPro" id="IPR050188">
    <property type="entry name" value="RluA_PseudoU_synthase"/>
</dbReference>
<evidence type="ECO:0000256" key="3">
    <source>
        <dbReference type="ARBA" id="ARBA00036607"/>
    </source>
</evidence>
<comment type="function">
    <text evidence="4">Responsible for synthesis of pseudouridine from uracil-65 in transfer RNAs.</text>
</comment>
<gene>
    <name evidence="11" type="ORF">OMP39_05720</name>
</gene>
<dbReference type="PROSITE" id="PS01129">
    <property type="entry name" value="PSI_RLU"/>
    <property type="match status" value="1"/>
</dbReference>
<evidence type="ECO:0000313" key="11">
    <source>
        <dbReference type="EMBL" id="UZD56073.1"/>
    </source>
</evidence>
<dbReference type="EMBL" id="CP110257">
    <property type="protein sequence ID" value="UZD56073.1"/>
    <property type="molecule type" value="Genomic_DNA"/>
</dbReference>
<organism evidence="11 12">
    <name type="scientific">Caldimonas aquatica</name>
    <dbReference type="NCBI Taxonomy" id="376175"/>
    <lineage>
        <taxon>Bacteria</taxon>
        <taxon>Pseudomonadati</taxon>
        <taxon>Pseudomonadota</taxon>
        <taxon>Betaproteobacteria</taxon>
        <taxon>Burkholderiales</taxon>
        <taxon>Sphaerotilaceae</taxon>
        <taxon>Caldimonas</taxon>
    </lineage>
</organism>
<proteinExistence type="predicted"/>
<dbReference type="PANTHER" id="PTHR21600">
    <property type="entry name" value="MITOCHONDRIAL RNA PSEUDOURIDINE SYNTHASE"/>
    <property type="match status" value="1"/>
</dbReference>
<evidence type="ECO:0000256" key="4">
    <source>
        <dbReference type="ARBA" id="ARBA00037670"/>
    </source>
</evidence>
<dbReference type="InterPro" id="IPR006224">
    <property type="entry name" value="PsdUridine_synth_RluA-like_CS"/>
</dbReference>
<dbReference type="Proteomes" id="UP001163266">
    <property type="component" value="Chromosome"/>
</dbReference>
<evidence type="ECO:0000259" key="10">
    <source>
        <dbReference type="Pfam" id="PF00849"/>
    </source>
</evidence>
<dbReference type="PANTHER" id="PTHR21600:SF56">
    <property type="entry name" value="TRNA PSEUDOURIDINE SYNTHASE C"/>
    <property type="match status" value="1"/>
</dbReference>
<accession>A0ABY6MVP1</accession>
<feature type="domain" description="Pseudouridine synthase RsuA/RluA-like" evidence="10">
    <location>
        <begin position="17"/>
        <end position="176"/>
    </location>
</feature>
<evidence type="ECO:0000256" key="7">
    <source>
        <dbReference type="ARBA" id="ARBA00041803"/>
    </source>
</evidence>
<comment type="catalytic activity">
    <reaction evidence="3">
        <text>uridine(65) in tRNA = pseudouridine(65) in tRNA</text>
        <dbReference type="Rhea" id="RHEA:42536"/>
        <dbReference type="Rhea" id="RHEA-COMP:10103"/>
        <dbReference type="Rhea" id="RHEA-COMP:10104"/>
        <dbReference type="ChEBI" id="CHEBI:65314"/>
        <dbReference type="ChEBI" id="CHEBI:65315"/>
        <dbReference type="EC" id="5.4.99.26"/>
    </reaction>
</comment>
<dbReference type="InterPro" id="IPR006145">
    <property type="entry name" value="PsdUridine_synth_RsuA/RluA"/>
</dbReference>
<evidence type="ECO:0000256" key="1">
    <source>
        <dbReference type="ARBA" id="ARBA00022694"/>
    </source>
</evidence>
<evidence type="ECO:0000256" key="9">
    <source>
        <dbReference type="ARBA" id="ARBA00043049"/>
    </source>
</evidence>
<dbReference type="Gene3D" id="3.30.2350.10">
    <property type="entry name" value="Pseudouridine synthase"/>
    <property type="match status" value="1"/>
</dbReference>
<dbReference type="Pfam" id="PF00849">
    <property type="entry name" value="PseudoU_synth_2"/>
    <property type="match status" value="1"/>
</dbReference>
<dbReference type="RefSeq" id="WP_264893872.1">
    <property type="nucleotide sequence ID" value="NZ_CP110257.1"/>
</dbReference>
<keyword evidence="2" id="KW-0413">Isomerase</keyword>
<evidence type="ECO:0000256" key="5">
    <source>
        <dbReference type="ARBA" id="ARBA00038943"/>
    </source>
</evidence>
<dbReference type="EC" id="5.4.99.26" evidence="5"/>
<name>A0ABY6MVP1_9BURK</name>
<keyword evidence="1" id="KW-0819">tRNA processing</keyword>
<evidence type="ECO:0000256" key="2">
    <source>
        <dbReference type="ARBA" id="ARBA00023235"/>
    </source>
</evidence>
<dbReference type="InterPro" id="IPR020103">
    <property type="entry name" value="PsdUridine_synth_cat_dom_sf"/>
</dbReference>
<keyword evidence="12" id="KW-1185">Reference proteome</keyword>
<protein>
    <recommendedName>
        <fullName evidence="6">tRNA pseudouridine synthase C</fullName>
        <ecNumber evidence="5">5.4.99.26</ecNumber>
    </recommendedName>
    <alternativeName>
        <fullName evidence="8">tRNA pseudouridine(65) synthase</fullName>
    </alternativeName>
    <alternativeName>
        <fullName evidence="9">tRNA pseudouridylate synthase C</fullName>
    </alternativeName>
    <alternativeName>
        <fullName evidence="7">tRNA-uridine isomerase C</fullName>
    </alternativeName>
</protein>
<evidence type="ECO:0000256" key="6">
    <source>
        <dbReference type="ARBA" id="ARBA00040675"/>
    </source>
</evidence>
<evidence type="ECO:0000313" key="12">
    <source>
        <dbReference type="Proteomes" id="UP001163266"/>
    </source>
</evidence>
<dbReference type="SUPFAM" id="SSF55120">
    <property type="entry name" value="Pseudouridine synthase"/>
    <property type="match status" value="1"/>
</dbReference>
<evidence type="ECO:0000256" key="8">
    <source>
        <dbReference type="ARBA" id="ARBA00041975"/>
    </source>
</evidence>
<reference evidence="11" key="1">
    <citation type="submission" date="2022-10" db="EMBL/GenBank/DDBJ databases">
        <title>Complete genome sequence of Schlegelella aquatica LMG 23380.</title>
        <authorList>
            <person name="Musilova J."/>
            <person name="Kourilova X."/>
            <person name="Bezdicek M."/>
            <person name="Hermankova K."/>
            <person name="Obruca S."/>
            <person name="Sedlar K."/>
        </authorList>
    </citation>
    <scope>NUCLEOTIDE SEQUENCE</scope>
    <source>
        <strain evidence="11">LMG 23380</strain>
    </source>
</reference>